<organism evidence="1 2">
    <name type="scientific">Weissella muntiaci</name>
    <dbReference type="NCBI Taxonomy" id="2508881"/>
    <lineage>
        <taxon>Bacteria</taxon>
        <taxon>Bacillati</taxon>
        <taxon>Bacillota</taxon>
        <taxon>Bacilli</taxon>
        <taxon>Lactobacillales</taxon>
        <taxon>Lactobacillaceae</taxon>
        <taxon>Weissella</taxon>
    </lineage>
</organism>
<proteinExistence type="predicted"/>
<sequence length="327" mass="38481">MDYTLEDFRQALHDLRQRVHDGELFDSLGSEIGRLLDEIEYDEPTPVAQLSGTEVESLQNLLTEKQSQLMNDEETQVEDADVIEILNGLRQTDPAIRDQGVFFFITDALQHSIFSQRQLLLMTRYLLQDDVLFSHIDEKLNDGIFLRSFSVFLLSMLNYANRNQANDILGDQLRETLVEQFALYIALEHDYRGFVGDNGWAHAFMHIGNLADELTADNNILRADKLFILTLVIERIKRLDGPVVMGENRRLIGYIAHIVNMNPLYADYFLKQLKQWRQEFTRRPQPTNEREWHRFYNQNRFLQNLLLRNDLPEEIREYLNEARNFLV</sequence>
<dbReference type="Pfam" id="PF10978">
    <property type="entry name" value="DUF2785"/>
    <property type="match status" value="1"/>
</dbReference>
<dbReference type="Proteomes" id="UP000371977">
    <property type="component" value="Unassembled WGS sequence"/>
</dbReference>
<name>A0A6C2C820_9LACO</name>
<dbReference type="AlphaFoldDB" id="A0A6C2C820"/>
<comment type="caution">
    <text evidence="1">The sequence shown here is derived from an EMBL/GenBank/DDBJ whole genome shotgun (WGS) entry which is preliminary data.</text>
</comment>
<protein>
    <submittedName>
        <fullName evidence="1">DUF2785 domain-containing protein</fullName>
    </submittedName>
</protein>
<dbReference type="RefSeq" id="WP_148622263.1">
    <property type="nucleotide sequence ID" value="NZ_SDGZ01000010.1"/>
</dbReference>
<keyword evidence="2" id="KW-1185">Reference proteome</keyword>
<evidence type="ECO:0000313" key="1">
    <source>
        <dbReference type="EMBL" id="TYC50181.1"/>
    </source>
</evidence>
<accession>A0A6C2C820</accession>
<dbReference type="OrthoDB" id="7619731at2"/>
<evidence type="ECO:0000313" key="2">
    <source>
        <dbReference type="Proteomes" id="UP000371977"/>
    </source>
</evidence>
<reference evidence="1 2" key="1">
    <citation type="submission" date="2019-01" db="EMBL/GenBank/DDBJ databases">
        <title>Weissella sp. nov., a novel lactic acid bacterium isolated from animal feces.</title>
        <authorList>
            <person name="Wang L.-T."/>
        </authorList>
    </citation>
    <scope>NUCLEOTIDE SEQUENCE [LARGE SCALE GENOMIC DNA]</scope>
    <source>
        <strain evidence="1 2">8H-2</strain>
    </source>
</reference>
<dbReference type="InterPro" id="IPR021247">
    <property type="entry name" value="DUF2785"/>
</dbReference>
<dbReference type="EMBL" id="SDGZ01000010">
    <property type="protein sequence ID" value="TYC50181.1"/>
    <property type="molecule type" value="Genomic_DNA"/>
</dbReference>
<gene>
    <name evidence="1" type="ORF">ESZ50_03770</name>
</gene>